<feature type="region of interest" description="Disordered" evidence="1">
    <location>
        <begin position="195"/>
        <end position="222"/>
    </location>
</feature>
<evidence type="ECO:0000256" key="1">
    <source>
        <dbReference type="SAM" id="MobiDB-lite"/>
    </source>
</evidence>
<name>A0A915HHP0_ROMCU</name>
<feature type="compositionally biased region" description="Polar residues" evidence="1">
    <location>
        <begin position="361"/>
        <end position="374"/>
    </location>
</feature>
<accession>A0A915HHP0</accession>
<proteinExistence type="predicted"/>
<evidence type="ECO:0000313" key="3">
    <source>
        <dbReference type="WBParaSite" id="nRc.2.0.1.t01148-RA"/>
    </source>
</evidence>
<sequence length="470" mass="51217">QDYDQNNSYHQSGLDANFYDEPFCQPTTSGQSTNSSFYQSSLEQSKNMSFAGPKDRKDDSSADPNNDRKENGSVDITAMLREIKAEVKGHDIIDESPASPEPGEMSVANAAPLRQTVVRTVEYRLIPFDLPPNDPAFAQNLLKLSMLDVKLSNDPRLKKLLANQFDAVSDLIAGLPQDQKPPPIIGGILQQVSQTKARDPRLKSSSPTNLTVSNFQTPSSENIFPNVPHNQPMLYPPMMPSLPSEMLANMNIPPVFLSPNGPTGWMPHNLQQNPPIGLPPMPVMHGLPNFGASSSHNFPMENDATRDPRSRRARLSRPHPPALSSFYNSTPAASSNSPPDSSKTSTDHRSTISPSPVFEPLTTSEMTNNNNGNISLPAKNDNEQQQQTTLLANAANAFSTAMNLASGASINSLATSLREKRKNLEYESPLNASAMSTVPPQRSSSTDDNSCRFYGAGLKIVKKKESVETS</sequence>
<feature type="region of interest" description="Disordered" evidence="1">
    <location>
        <begin position="430"/>
        <end position="449"/>
    </location>
</feature>
<keyword evidence="2" id="KW-1185">Reference proteome</keyword>
<feature type="compositionally biased region" description="Polar residues" evidence="1">
    <location>
        <begin position="430"/>
        <end position="448"/>
    </location>
</feature>
<evidence type="ECO:0000313" key="2">
    <source>
        <dbReference type="Proteomes" id="UP000887565"/>
    </source>
</evidence>
<feature type="region of interest" description="Disordered" evidence="1">
    <location>
        <begin position="1"/>
        <end position="75"/>
    </location>
</feature>
<feature type="compositionally biased region" description="Polar residues" evidence="1">
    <location>
        <begin position="1"/>
        <end position="11"/>
    </location>
</feature>
<organism evidence="2 3">
    <name type="scientific">Romanomermis culicivorax</name>
    <name type="common">Nematode worm</name>
    <dbReference type="NCBI Taxonomy" id="13658"/>
    <lineage>
        <taxon>Eukaryota</taxon>
        <taxon>Metazoa</taxon>
        <taxon>Ecdysozoa</taxon>
        <taxon>Nematoda</taxon>
        <taxon>Enoplea</taxon>
        <taxon>Dorylaimia</taxon>
        <taxon>Mermithida</taxon>
        <taxon>Mermithoidea</taxon>
        <taxon>Mermithidae</taxon>
        <taxon>Romanomermis</taxon>
    </lineage>
</organism>
<feature type="compositionally biased region" description="Basic and acidic residues" evidence="1">
    <location>
        <begin position="53"/>
        <end position="72"/>
    </location>
</feature>
<feature type="region of interest" description="Disordered" evidence="1">
    <location>
        <begin position="287"/>
        <end position="376"/>
    </location>
</feature>
<dbReference type="AlphaFoldDB" id="A0A915HHP0"/>
<feature type="compositionally biased region" description="Polar residues" evidence="1">
    <location>
        <begin position="25"/>
        <end position="48"/>
    </location>
</feature>
<dbReference type="Proteomes" id="UP000887565">
    <property type="component" value="Unplaced"/>
</dbReference>
<dbReference type="WBParaSite" id="nRc.2.0.1.t01148-RA">
    <property type="protein sequence ID" value="nRc.2.0.1.t01148-RA"/>
    <property type="gene ID" value="nRc.2.0.1.g01148"/>
</dbReference>
<protein>
    <submittedName>
        <fullName evidence="3">Uncharacterized protein</fullName>
    </submittedName>
</protein>
<reference evidence="3" key="1">
    <citation type="submission" date="2022-11" db="UniProtKB">
        <authorList>
            <consortium name="WormBaseParasite"/>
        </authorList>
    </citation>
    <scope>IDENTIFICATION</scope>
</reference>
<feature type="compositionally biased region" description="Polar residues" evidence="1">
    <location>
        <begin position="203"/>
        <end position="222"/>
    </location>
</feature>
<feature type="compositionally biased region" description="Low complexity" evidence="1">
    <location>
        <begin position="328"/>
        <end position="344"/>
    </location>
</feature>